<dbReference type="EMBL" id="UYYA01000671">
    <property type="protein sequence ID" value="VDM54454.1"/>
    <property type="molecule type" value="Genomic_DNA"/>
</dbReference>
<name>A0A0R3PFC8_ANGCS</name>
<accession>A0A0R3PFC8</accession>
<evidence type="ECO:0000313" key="2">
    <source>
        <dbReference type="Proteomes" id="UP000267027"/>
    </source>
</evidence>
<keyword evidence="2" id="KW-1185">Reference proteome</keyword>
<sequence>MSSSELGIALDSQPNWKEVKVLISLLKVFQQHATHIHMDSPVVELLVKEVNTKKINALLLFFSQNRKCEMDLTCGETAIAPMMKSQLPIGPMFPSLKQFTVTSNPQQLVHLSRLVHYAVAVDMIYQKKEIDLVCLQVVLGESWCRSKQRLFRHVNSFKQWSDASSLGVRYLQQFHGTEKRRGKAKC</sequence>
<dbReference type="Proteomes" id="UP000267027">
    <property type="component" value="Unassembled WGS sequence"/>
</dbReference>
<dbReference type="WBParaSite" id="ACOC_0000286801-mRNA-1">
    <property type="protein sequence ID" value="ACOC_0000286801-mRNA-1"/>
    <property type="gene ID" value="ACOC_0000286801"/>
</dbReference>
<gene>
    <name evidence="1" type="ORF">ACOC_LOCUS2869</name>
</gene>
<dbReference type="OrthoDB" id="5845603at2759"/>
<proteinExistence type="predicted"/>
<organism evidence="3">
    <name type="scientific">Angiostrongylus costaricensis</name>
    <name type="common">Nematode worm</name>
    <dbReference type="NCBI Taxonomy" id="334426"/>
    <lineage>
        <taxon>Eukaryota</taxon>
        <taxon>Metazoa</taxon>
        <taxon>Ecdysozoa</taxon>
        <taxon>Nematoda</taxon>
        <taxon>Chromadorea</taxon>
        <taxon>Rhabditida</taxon>
        <taxon>Rhabditina</taxon>
        <taxon>Rhabditomorpha</taxon>
        <taxon>Strongyloidea</taxon>
        <taxon>Metastrongylidae</taxon>
        <taxon>Angiostrongylus</taxon>
    </lineage>
</organism>
<reference evidence="1 2" key="2">
    <citation type="submission" date="2018-11" db="EMBL/GenBank/DDBJ databases">
        <authorList>
            <consortium name="Pathogen Informatics"/>
        </authorList>
    </citation>
    <scope>NUCLEOTIDE SEQUENCE [LARGE SCALE GENOMIC DNA]</scope>
    <source>
        <strain evidence="1 2">Costa Rica</strain>
    </source>
</reference>
<reference evidence="3" key="1">
    <citation type="submission" date="2017-02" db="UniProtKB">
        <authorList>
            <consortium name="WormBaseParasite"/>
        </authorList>
    </citation>
    <scope>IDENTIFICATION</scope>
</reference>
<protein>
    <submittedName>
        <fullName evidence="3">VHS domain-containing protein</fullName>
    </submittedName>
</protein>
<evidence type="ECO:0000313" key="1">
    <source>
        <dbReference type="EMBL" id="VDM54454.1"/>
    </source>
</evidence>
<evidence type="ECO:0000313" key="3">
    <source>
        <dbReference type="WBParaSite" id="ACOC_0000286801-mRNA-1"/>
    </source>
</evidence>
<dbReference type="AlphaFoldDB" id="A0A0R3PFC8"/>